<dbReference type="InterPro" id="IPR055152">
    <property type="entry name" value="Transketolase-like_C_2"/>
</dbReference>
<dbReference type="InterPro" id="IPR041621">
    <property type="entry name" value="PDH_E1_M"/>
</dbReference>
<evidence type="ECO:0000259" key="8">
    <source>
        <dbReference type="Pfam" id="PF00456"/>
    </source>
</evidence>
<accession>A0A3B0W4L3</accession>
<evidence type="ECO:0000256" key="4">
    <source>
        <dbReference type="ARBA" id="ARBA00023002"/>
    </source>
</evidence>
<feature type="domain" description="Pyruvate dehydrogenase E1 component middle" evidence="9">
    <location>
        <begin position="470"/>
        <end position="695"/>
    </location>
</feature>
<keyword evidence="4 11" id="KW-0560">Oxidoreductase</keyword>
<comment type="catalytic activity">
    <reaction evidence="7">
        <text>N(6)-[(R)-lipoyl]-L-lysyl-[protein] + pyruvate + H(+) = N(6)-[(R)-S(8)-acetyldihydrolipoyl]-L-lysyl-[protein] + CO2</text>
        <dbReference type="Rhea" id="RHEA:19189"/>
        <dbReference type="Rhea" id="RHEA-COMP:10474"/>
        <dbReference type="Rhea" id="RHEA-COMP:10478"/>
        <dbReference type="ChEBI" id="CHEBI:15361"/>
        <dbReference type="ChEBI" id="CHEBI:15378"/>
        <dbReference type="ChEBI" id="CHEBI:16526"/>
        <dbReference type="ChEBI" id="CHEBI:83099"/>
        <dbReference type="ChEBI" id="CHEBI:83111"/>
        <dbReference type="EC" id="1.2.4.1"/>
    </reaction>
</comment>
<dbReference type="PANTHER" id="PTHR43825">
    <property type="entry name" value="PYRUVATE DEHYDROGENASE E1 COMPONENT"/>
    <property type="match status" value="1"/>
</dbReference>
<dbReference type="Pfam" id="PF17831">
    <property type="entry name" value="PDH_E1_M"/>
    <property type="match status" value="1"/>
</dbReference>
<dbReference type="PANTHER" id="PTHR43825:SF3">
    <property type="entry name" value="PYRUVATE DEHYDROGENASE E1 COMPONENT"/>
    <property type="match status" value="1"/>
</dbReference>
<dbReference type="InterPro" id="IPR051157">
    <property type="entry name" value="PDH/Transketolase"/>
</dbReference>
<dbReference type="AlphaFoldDB" id="A0A3B0W4L3"/>
<dbReference type="SUPFAM" id="SSF52922">
    <property type="entry name" value="TK C-terminal domain-like"/>
    <property type="match status" value="1"/>
</dbReference>
<feature type="domain" description="Transketolase-like C-terminal" evidence="10">
    <location>
        <begin position="708"/>
        <end position="847"/>
    </location>
</feature>
<evidence type="ECO:0000256" key="2">
    <source>
        <dbReference type="ARBA" id="ARBA00012281"/>
    </source>
</evidence>
<evidence type="ECO:0000256" key="6">
    <source>
        <dbReference type="ARBA" id="ARBA00023317"/>
    </source>
</evidence>
<dbReference type="Pfam" id="PF22613">
    <property type="entry name" value="Transketolase_C_1"/>
    <property type="match status" value="1"/>
</dbReference>
<comment type="cofactor">
    <cofactor evidence="1">
        <name>thiamine diphosphate</name>
        <dbReference type="ChEBI" id="CHEBI:58937"/>
    </cofactor>
</comment>
<dbReference type="InterPro" id="IPR005474">
    <property type="entry name" value="Transketolase_N"/>
</dbReference>
<evidence type="ECO:0000256" key="5">
    <source>
        <dbReference type="ARBA" id="ARBA00023052"/>
    </source>
</evidence>
<keyword evidence="6 11" id="KW-0670">Pyruvate</keyword>
<evidence type="ECO:0000259" key="9">
    <source>
        <dbReference type="Pfam" id="PF17831"/>
    </source>
</evidence>
<evidence type="ECO:0000256" key="3">
    <source>
        <dbReference type="ARBA" id="ARBA00017172"/>
    </source>
</evidence>
<keyword evidence="5" id="KW-0786">Thiamine pyrophosphate</keyword>
<gene>
    <name evidence="11" type="ORF">MNBD_GAMMA06-433</name>
</gene>
<dbReference type="GO" id="GO:0004739">
    <property type="term" value="F:pyruvate dehydrogenase (acetyl-transferring) activity"/>
    <property type="evidence" value="ECO:0007669"/>
    <property type="project" value="UniProtKB-EC"/>
</dbReference>
<sequence>MTELHDIDPLETQEWLDALKAVIENEGVERAHFLLEQLIDDARRNGANLPFTNNTAYLNTIPPHLEQRTPGDPALESHIRSIIRWNAMVMVVRANKESSELGGHIASFASAATLYDVGFNHFFHAPTPNHGGDLIFMQGHSSPGIYARAYLEGRLSEGQLDKFRQEVDGGGLSSYPHPWLMPDFWQFPTVSMGLGPIMSIYQARFMKYLQDRGLAKTEGRKVWAFCGDGEMDEPESLGAISLGGREKLDNLIFVINCNLQRLDGPVRGNGKIIQELESVFRGSGWNVIKVIWGSYWDPLLAKDKDGLLQKRMAEIVDGDYQNYKAKDGAFVREHFFNSPELKAMVAHMSDGDIWRLNRGGHDPHKVYAAYKLATEHKDQPTLILTKTVKGYGMGEAGEGQNTTHSQKKMNQEALSAFAKRFNIPVSEEQIENAEYYKPAEDSPEMQYMHGQRKKLGGYLPSRTHLAAPLEVPTLSTFKALLEGSGEREMSTTMAFVRILTMLARDKKIGKNVVPIVPDEARTFGMEGMFRQLGIYSSVGQLYEPQDKAQVMFYKEDKNGQILEEGINEAGAMSSWIAAATAYSSHGVNMIPFYIYYSMFGFQRIGDLAWAAGDMQARGFLIGATAGRTTLAGEGLQHQDGHGLIVASTIPNCVAYDPCFAYEITVIIHDGMRRMVQEQENVYYYITSMNENYVMPAMPKGAEKGILKGMYQLSNNKASKKDKNGAEHKVQLFGSGTILREVIEAAELLKKDWKVSADVWSITSYNELAREAVDCERWNMLNPGKKARVPYITQQLKDAEGPVISSSDYIRTVSNQVRQYVPATYTVLGTDGFGRSDTRKNLRRHFEVNSHYVVIATLKTLADEGTIAASKVSDAIKKYGIDTKKPNPITA</sequence>
<dbReference type="InterPro" id="IPR029061">
    <property type="entry name" value="THDP-binding"/>
</dbReference>
<dbReference type="PIRSF" id="PIRSF000156">
    <property type="entry name" value="Pyruvate_dh_E1"/>
    <property type="match status" value="1"/>
</dbReference>
<dbReference type="Gene3D" id="3.40.50.970">
    <property type="match status" value="2"/>
</dbReference>
<dbReference type="SUPFAM" id="SSF52518">
    <property type="entry name" value="Thiamin diphosphate-binding fold (THDP-binding)"/>
    <property type="match status" value="2"/>
</dbReference>
<dbReference type="InterPro" id="IPR035807">
    <property type="entry name" value="PDC_E1_N"/>
</dbReference>
<proteinExistence type="predicted"/>
<protein>
    <recommendedName>
        <fullName evidence="3">Pyruvate dehydrogenase E1 component</fullName>
        <ecNumber evidence="2">1.2.4.1</ecNumber>
    </recommendedName>
</protein>
<dbReference type="InterPro" id="IPR009014">
    <property type="entry name" value="Transketo_C/PFOR_II"/>
</dbReference>
<dbReference type="EC" id="1.2.4.1" evidence="2"/>
<dbReference type="Pfam" id="PF00456">
    <property type="entry name" value="Transketolase_N"/>
    <property type="match status" value="1"/>
</dbReference>
<name>A0A3B0W4L3_9ZZZZ</name>
<reference evidence="11" key="1">
    <citation type="submission" date="2018-06" db="EMBL/GenBank/DDBJ databases">
        <authorList>
            <person name="Zhirakovskaya E."/>
        </authorList>
    </citation>
    <scope>NUCLEOTIDE SEQUENCE</scope>
</reference>
<dbReference type="InterPro" id="IPR004660">
    <property type="entry name" value="PDH_E1"/>
</dbReference>
<dbReference type="EMBL" id="UOFD01000018">
    <property type="protein sequence ID" value="VAW50815.1"/>
    <property type="molecule type" value="Genomic_DNA"/>
</dbReference>
<dbReference type="NCBIfam" id="TIGR00759">
    <property type="entry name" value="aceE"/>
    <property type="match status" value="1"/>
</dbReference>
<evidence type="ECO:0000313" key="11">
    <source>
        <dbReference type="EMBL" id="VAW50815.1"/>
    </source>
</evidence>
<evidence type="ECO:0000256" key="7">
    <source>
        <dbReference type="ARBA" id="ARBA00051231"/>
    </source>
</evidence>
<dbReference type="FunFam" id="3.40.50.970:FF:000011">
    <property type="entry name" value="Pyruvate dehydrogenase E1 component"/>
    <property type="match status" value="1"/>
</dbReference>
<dbReference type="Gene3D" id="3.40.50.920">
    <property type="match status" value="1"/>
</dbReference>
<evidence type="ECO:0000259" key="10">
    <source>
        <dbReference type="Pfam" id="PF22613"/>
    </source>
</evidence>
<dbReference type="CDD" id="cd02017">
    <property type="entry name" value="TPP_E1_EcPDC_like"/>
    <property type="match status" value="1"/>
</dbReference>
<feature type="domain" description="Transketolase N-terminal" evidence="8">
    <location>
        <begin position="104"/>
        <end position="291"/>
    </location>
</feature>
<evidence type="ECO:0000256" key="1">
    <source>
        <dbReference type="ARBA" id="ARBA00001964"/>
    </source>
</evidence>
<organism evidence="11">
    <name type="scientific">hydrothermal vent metagenome</name>
    <dbReference type="NCBI Taxonomy" id="652676"/>
    <lineage>
        <taxon>unclassified sequences</taxon>
        <taxon>metagenomes</taxon>
        <taxon>ecological metagenomes</taxon>
    </lineage>
</organism>